<sequence length="166" mass="19004">MAESIIQQLSSTDVLNDIKLQPAEKQDQVFHQFVMWNCDMLRYLDLHDAIESGDVGVMEQSLPHLLFRFAGGVTQSIQLEYSNFFNVFIMNGPPKSNPSKGKDLERLHDAHTSSQVYIEVEGCTAKTKADIIPDVVTNGALNIVTLKTMSNWWYNRDYKRSMEETW</sequence>
<gene>
    <name evidence="2" type="ORF">SERLADRAFT_440116</name>
</gene>
<reference evidence="2" key="1">
    <citation type="submission" date="2011-04" db="EMBL/GenBank/DDBJ databases">
        <title>Evolution of plant cell wall degrading machinery underlies the functional diversity of forest fungi.</title>
        <authorList>
            <consortium name="US DOE Joint Genome Institute (JGI-PGF)"/>
            <person name="Eastwood D.C."/>
            <person name="Floudas D."/>
            <person name="Binder M."/>
            <person name="Majcherczyk A."/>
            <person name="Schneider P."/>
            <person name="Aerts A."/>
            <person name="Asiegbu F.O."/>
            <person name="Baker S.E."/>
            <person name="Barry K."/>
            <person name="Bendiksby M."/>
            <person name="Blumentritt M."/>
            <person name="Coutinho P.M."/>
            <person name="Cullen D."/>
            <person name="Cullen D."/>
            <person name="Gathman A."/>
            <person name="Goodell B."/>
            <person name="Henrissat B."/>
            <person name="Ihrmark K."/>
            <person name="Kauserud H."/>
            <person name="Kohler A."/>
            <person name="LaButti K."/>
            <person name="Lapidus A."/>
            <person name="Lavin J.L."/>
            <person name="Lee Y.-H."/>
            <person name="Lindquist E."/>
            <person name="Lilly W."/>
            <person name="Lucas S."/>
            <person name="Morin E."/>
            <person name="Murat C."/>
            <person name="Oguiza J.A."/>
            <person name="Park J."/>
            <person name="Pisabarro A.G."/>
            <person name="Riley R."/>
            <person name="Rosling A."/>
            <person name="Salamov A."/>
            <person name="Schmidt O."/>
            <person name="Schmutz J."/>
            <person name="Skrede I."/>
            <person name="Stenlid J."/>
            <person name="Wiebenga A."/>
            <person name="Xie X."/>
            <person name="Kues U."/>
            <person name="Hibbett D.S."/>
            <person name="Hoffmeister D."/>
            <person name="Hogberg N."/>
            <person name="Martin F."/>
            <person name="Grigoriev I.V."/>
            <person name="Watkinson S.C."/>
        </authorList>
    </citation>
    <scope>NUCLEOTIDE SEQUENCE</scope>
    <source>
        <strain evidence="2">S7.9</strain>
    </source>
</reference>
<dbReference type="Pfam" id="PF20231">
    <property type="entry name" value="DUF6589"/>
    <property type="match status" value="1"/>
</dbReference>
<name>F8P3J4_SERL9</name>
<organism>
    <name type="scientific">Serpula lacrymans var. lacrymans (strain S7.9)</name>
    <name type="common">Dry rot fungus</name>
    <dbReference type="NCBI Taxonomy" id="578457"/>
    <lineage>
        <taxon>Eukaryota</taxon>
        <taxon>Fungi</taxon>
        <taxon>Dikarya</taxon>
        <taxon>Basidiomycota</taxon>
        <taxon>Agaricomycotina</taxon>
        <taxon>Agaricomycetes</taxon>
        <taxon>Agaricomycetidae</taxon>
        <taxon>Boletales</taxon>
        <taxon>Coniophorineae</taxon>
        <taxon>Serpulaceae</taxon>
        <taxon>Serpula</taxon>
    </lineage>
</organism>
<accession>F8P3J4</accession>
<feature type="domain" description="DUF6589" evidence="1">
    <location>
        <begin position="1"/>
        <end position="72"/>
    </location>
</feature>
<dbReference type="InterPro" id="IPR046496">
    <property type="entry name" value="DUF6589"/>
</dbReference>
<proteinExistence type="predicted"/>
<protein>
    <recommendedName>
        <fullName evidence="1">DUF6589 domain-containing protein</fullName>
    </recommendedName>
</protein>
<dbReference type="Proteomes" id="UP000008064">
    <property type="component" value="Unassembled WGS sequence"/>
</dbReference>
<dbReference type="AlphaFoldDB" id="F8P3J4"/>
<evidence type="ECO:0000259" key="1">
    <source>
        <dbReference type="Pfam" id="PF20231"/>
    </source>
</evidence>
<dbReference type="GeneID" id="18815316"/>
<evidence type="ECO:0000313" key="2">
    <source>
        <dbReference type="EMBL" id="EGO22093.1"/>
    </source>
</evidence>
<dbReference type="RefSeq" id="XP_007320631.1">
    <property type="nucleotide sequence ID" value="XM_007320569.1"/>
</dbReference>
<dbReference type="KEGG" id="sla:SERLADRAFT_440116"/>
<dbReference type="EMBL" id="GL945437">
    <property type="protein sequence ID" value="EGO22093.1"/>
    <property type="molecule type" value="Genomic_DNA"/>
</dbReference>
<dbReference type="OrthoDB" id="4743193at2759"/>
<dbReference type="HOGENOM" id="CLU_1603742_0_0_1"/>